<name>A0AAV6ZG00_ENGPU</name>
<dbReference type="GO" id="GO:0004930">
    <property type="term" value="F:G protein-coupled receptor activity"/>
    <property type="evidence" value="ECO:0007669"/>
    <property type="project" value="UniProtKB-KW"/>
</dbReference>
<evidence type="ECO:0000256" key="3">
    <source>
        <dbReference type="ARBA" id="ARBA00022480"/>
    </source>
</evidence>
<feature type="transmembrane region" description="Helical" evidence="13">
    <location>
        <begin position="12"/>
        <end position="34"/>
    </location>
</feature>
<keyword evidence="15" id="KW-1185">Reference proteome</keyword>
<evidence type="ECO:0000256" key="11">
    <source>
        <dbReference type="RuleBase" id="RU004423"/>
    </source>
</evidence>
<feature type="transmembrane region" description="Helical" evidence="13">
    <location>
        <begin position="96"/>
        <end position="117"/>
    </location>
</feature>
<keyword evidence="7 12" id="KW-0297">G-protein coupled receptor</keyword>
<feature type="transmembrane region" description="Helical" evidence="13">
    <location>
        <begin position="183"/>
        <end position="209"/>
    </location>
</feature>
<keyword evidence="3 12" id="KW-0919">Taste</keyword>
<feature type="transmembrane region" description="Helical" evidence="13">
    <location>
        <begin position="138"/>
        <end position="157"/>
    </location>
</feature>
<keyword evidence="8 12" id="KW-0472">Membrane</keyword>
<dbReference type="GO" id="GO:0016020">
    <property type="term" value="C:membrane"/>
    <property type="evidence" value="ECO:0007669"/>
    <property type="project" value="UniProtKB-SubCell"/>
</dbReference>
<feature type="transmembrane region" description="Helical" evidence="13">
    <location>
        <begin position="254"/>
        <end position="283"/>
    </location>
</feature>
<evidence type="ECO:0000256" key="12">
    <source>
        <dbReference type="RuleBase" id="RU004424"/>
    </source>
</evidence>
<sequence length="320" mass="37009">MADSTGDDTDVLYFVSSLMTLIVGLVVHSFIIGVNVSDWWRGRSVTPVDLIVTSLGISRMCSQSTITLYIILMAFFRRYLDIVFVILLIFNRIYDFFTYVNIWLTSLLSIVLCLKISNLHTRLFLYLRRMILPRTGRLIVASIISSAVSSLIILFAITEVNYSEIYNETTDNHLTDCIEVHSLYLYTVGTFFPLIFYCISSVLLFVSLYHHTTRMKMSSNLSINLETYYSAMRLVSITFTYNTMYLAGHFTTAFYFYLNCVILTWLSIVLEVLPALHSSYLIYRTAKLRSQMSKVLQGVMDFFLPRKDEETRENIEIVIM</sequence>
<feature type="transmembrane region" description="Helical" evidence="13">
    <location>
        <begin position="230"/>
        <end position="248"/>
    </location>
</feature>
<proteinExistence type="inferred from homology"/>
<dbReference type="GO" id="GO:0033038">
    <property type="term" value="F:bitter taste receptor activity"/>
    <property type="evidence" value="ECO:0007669"/>
    <property type="project" value="InterPro"/>
</dbReference>
<comment type="subcellular location">
    <subcellularLocation>
        <location evidence="1 12">Membrane</location>
        <topology evidence="1 12">Multi-pass membrane protein</topology>
    </subcellularLocation>
</comment>
<keyword evidence="4 12" id="KW-0716">Sensory transduction</keyword>
<dbReference type="EMBL" id="WNYA01000451">
    <property type="protein sequence ID" value="KAG8548284.1"/>
    <property type="molecule type" value="Genomic_DNA"/>
</dbReference>
<evidence type="ECO:0000256" key="4">
    <source>
        <dbReference type="ARBA" id="ARBA00022606"/>
    </source>
</evidence>
<evidence type="ECO:0000256" key="7">
    <source>
        <dbReference type="ARBA" id="ARBA00023040"/>
    </source>
</evidence>
<dbReference type="PANTHER" id="PTHR11394">
    <property type="entry name" value="TASTE RECEPTOR TYPE 2"/>
    <property type="match status" value="1"/>
</dbReference>
<dbReference type="PANTHER" id="PTHR11394:SF160">
    <property type="entry name" value="TASTE RECEPTOR TYPE 2"/>
    <property type="match status" value="1"/>
</dbReference>
<keyword evidence="6 13" id="KW-1133">Transmembrane helix</keyword>
<dbReference type="Pfam" id="PF05296">
    <property type="entry name" value="TAS2R"/>
    <property type="match status" value="1"/>
</dbReference>
<gene>
    <name evidence="14" type="ORF">GDO81_025897</name>
</gene>
<comment type="similarity">
    <text evidence="2 11">Belongs to the G-protein coupled receptor T2R family.</text>
</comment>
<feature type="transmembrane region" description="Helical" evidence="13">
    <location>
        <begin position="66"/>
        <end position="90"/>
    </location>
</feature>
<reference evidence="14" key="1">
    <citation type="thesis" date="2020" institute="ProQuest LLC" country="789 East Eisenhower Parkway, Ann Arbor, MI, USA">
        <title>Comparative Genomics and Chromosome Evolution.</title>
        <authorList>
            <person name="Mudd A.B."/>
        </authorList>
    </citation>
    <scope>NUCLEOTIDE SEQUENCE</scope>
    <source>
        <strain evidence="14">237g6f4</strain>
        <tissue evidence="14">Blood</tissue>
    </source>
</reference>
<keyword evidence="9 12" id="KW-0675">Receptor</keyword>
<evidence type="ECO:0000256" key="13">
    <source>
        <dbReference type="SAM" id="Phobius"/>
    </source>
</evidence>
<evidence type="ECO:0000313" key="14">
    <source>
        <dbReference type="EMBL" id="KAG8548284.1"/>
    </source>
</evidence>
<organism evidence="14 15">
    <name type="scientific">Engystomops pustulosus</name>
    <name type="common">Tungara frog</name>
    <name type="synonym">Physalaemus pustulosus</name>
    <dbReference type="NCBI Taxonomy" id="76066"/>
    <lineage>
        <taxon>Eukaryota</taxon>
        <taxon>Metazoa</taxon>
        <taxon>Chordata</taxon>
        <taxon>Craniata</taxon>
        <taxon>Vertebrata</taxon>
        <taxon>Euteleostomi</taxon>
        <taxon>Amphibia</taxon>
        <taxon>Batrachia</taxon>
        <taxon>Anura</taxon>
        <taxon>Neobatrachia</taxon>
        <taxon>Hyloidea</taxon>
        <taxon>Leptodactylidae</taxon>
        <taxon>Leiuperinae</taxon>
        <taxon>Engystomops</taxon>
    </lineage>
</organism>
<keyword evidence="10 12" id="KW-0807">Transducer</keyword>
<dbReference type="Gene3D" id="1.20.1070.10">
    <property type="entry name" value="Rhodopsin 7-helix transmembrane proteins"/>
    <property type="match status" value="1"/>
</dbReference>
<evidence type="ECO:0000256" key="2">
    <source>
        <dbReference type="ARBA" id="ARBA00007376"/>
    </source>
</evidence>
<keyword evidence="5 12" id="KW-0812">Transmembrane</keyword>
<dbReference type="Proteomes" id="UP000824782">
    <property type="component" value="Unassembled WGS sequence"/>
</dbReference>
<evidence type="ECO:0000256" key="6">
    <source>
        <dbReference type="ARBA" id="ARBA00022989"/>
    </source>
</evidence>
<dbReference type="AlphaFoldDB" id="A0AAV6ZG00"/>
<dbReference type="SUPFAM" id="SSF81321">
    <property type="entry name" value="Family A G protein-coupled receptor-like"/>
    <property type="match status" value="1"/>
</dbReference>
<evidence type="ECO:0000256" key="5">
    <source>
        <dbReference type="ARBA" id="ARBA00022692"/>
    </source>
</evidence>
<evidence type="ECO:0000256" key="1">
    <source>
        <dbReference type="ARBA" id="ARBA00004141"/>
    </source>
</evidence>
<comment type="caution">
    <text evidence="14">The sequence shown here is derived from an EMBL/GenBank/DDBJ whole genome shotgun (WGS) entry which is preliminary data.</text>
</comment>
<dbReference type="InterPro" id="IPR007960">
    <property type="entry name" value="TAS2R"/>
</dbReference>
<evidence type="ECO:0000256" key="9">
    <source>
        <dbReference type="ARBA" id="ARBA00023170"/>
    </source>
</evidence>
<protein>
    <recommendedName>
        <fullName evidence="12">Taste receptor type 2</fullName>
    </recommendedName>
</protein>
<evidence type="ECO:0000256" key="10">
    <source>
        <dbReference type="ARBA" id="ARBA00023224"/>
    </source>
</evidence>
<accession>A0AAV6ZG00</accession>
<evidence type="ECO:0000313" key="15">
    <source>
        <dbReference type="Proteomes" id="UP000824782"/>
    </source>
</evidence>
<evidence type="ECO:0000256" key="8">
    <source>
        <dbReference type="ARBA" id="ARBA00023136"/>
    </source>
</evidence>